<dbReference type="Proteomes" id="UP000835052">
    <property type="component" value="Unassembled WGS sequence"/>
</dbReference>
<comment type="caution">
    <text evidence="2">The sequence shown here is derived from an EMBL/GenBank/DDBJ whole genome shotgun (WGS) entry which is preliminary data.</text>
</comment>
<sequence length="169" mass="19254">MSAGGTYTKGGKGTVRGGNGGGAKKMCTFRRGFESVAPNFLREDNVSGSVEVLQFLFRSEGYSFHMKALEKSQGEDLMKAQYTEADRIKIMQLTRLHHLPYDDDQEWEFHGLLDSTHPAAWESIEQYFQRCVFEDLSNDFLPQLTDFDDEVGPGDDAFEFWLRDAGYRN</sequence>
<keyword evidence="3" id="KW-1185">Reference proteome</keyword>
<name>A0A8S1H0I3_9PELO</name>
<gene>
    <name evidence="2" type="ORF">CAUJ_LOCUS4642</name>
</gene>
<feature type="compositionally biased region" description="Gly residues" evidence="1">
    <location>
        <begin position="7"/>
        <end position="21"/>
    </location>
</feature>
<evidence type="ECO:0000313" key="3">
    <source>
        <dbReference type="Proteomes" id="UP000835052"/>
    </source>
</evidence>
<dbReference type="AlphaFoldDB" id="A0A8S1H0I3"/>
<organism evidence="2 3">
    <name type="scientific">Caenorhabditis auriculariae</name>
    <dbReference type="NCBI Taxonomy" id="2777116"/>
    <lineage>
        <taxon>Eukaryota</taxon>
        <taxon>Metazoa</taxon>
        <taxon>Ecdysozoa</taxon>
        <taxon>Nematoda</taxon>
        <taxon>Chromadorea</taxon>
        <taxon>Rhabditida</taxon>
        <taxon>Rhabditina</taxon>
        <taxon>Rhabditomorpha</taxon>
        <taxon>Rhabditoidea</taxon>
        <taxon>Rhabditidae</taxon>
        <taxon>Peloderinae</taxon>
        <taxon>Caenorhabditis</taxon>
    </lineage>
</organism>
<proteinExistence type="predicted"/>
<reference evidence="2" key="1">
    <citation type="submission" date="2020-10" db="EMBL/GenBank/DDBJ databases">
        <authorList>
            <person name="Kikuchi T."/>
        </authorList>
    </citation>
    <scope>NUCLEOTIDE SEQUENCE</scope>
    <source>
        <strain evidence="2">NKZ352</strain>
    </source>
</reference>
<protein>
    <submittedName>
        <fullName evidence="2">Uncharacterized protein</fullName>
    </submittedName>
</protein>
<dbReference type="EMBL" id="CAJGYM010000009">
    <property type="protein sequence ID" value="CAD6188723.1"/>
    <property type="molecule type" value="Genomic_DNA"/>
</dbReference>
<evidence type="ECO:0000313" key="2">
    <source>
        <dbReference type="EMBL" id="CAD6188723.1"/>
    </source>
</evidence>
<evidence type="ECO:0000256" key="1">
    <source>
        <dbReference type="SAM" id="MobiDB-lite"/>
    </source>
</evidence>
<feature type="region of interest" description="Disordered" evidence="1">
    <location>
        <begin position="1"/>
        <end position="21"/>
    </location>
</feature>
<accession>A0A8S1H0I3</accession>